<organism evidence="3 4">
    <name type="scientific">Treponema parvum</name>
    <dbReference type="NCBI Taxonomy" id="138851"/>
    <lineage>
        <taxon>Bacteria</taxon>
        <taxon>Pseudomonadati</taxon>
        <taxon>Spirochaetota</taxon>
        <taxon>Spirochaetia</taxon>
        <taxon>Spirochaetales</taxon>
        <taxon>Treponemataceae</taxon>
        <taxon>Treponema</taxon>
    </lineage>
</organism>
<dbReference type="RefSeq" id="WP_210117676.1">
    <property type="nucleotide sequence ID" value="NZ_CP054257.1"/>
</dbReference>
<dbReference type="GO" id="GO:0016787">
    <property type="term" value="F:hydrolase activity"/>
    <property type="evidence" value="ECO:0007669"/>
    <property type="project" value="UniProtKB-KW"/>
</dbReference>
<sequence>MKIYKIPKELKTVIFDIDSTLYTNPAYEKNQQDVIIIKYGQEKGISQEEAQKRIAQYRKKFAEQNHGQKISLGNTLAALGIPISRTIEWRKNLIRPENFLSEDKKLQTVVKELNERFSLICVTNNPVVCARKTLDILGISSFIPEVIGIDICGVSKPAKEPFLLAAEKTNANPQNCLAVGDRYDIDVALPLELGMGGITVESVNDVYRLSDILSADTYR</sequence>
<dbReference type="Gene3D" id="3.40.50.1000">
    <property type="entry name" value="HAD superfamily/HAD-like"/>
    <property type="match status" value="1"/>
</dbReference>
<dbReference type="Gene3D" id="1.10.150.520">
    <property type="match status" value="1"/>
</dbReference>
<gene>
    <name evidence="3" type="ORF">HRI96_00930</name>
</gene>
<dbReference type="InterPro" id="IPR036412">
    <property type="entry name" value="HAD-like_sf"/>
</dbReference>
<dbReference type="InterPro" id="IPR051400">
    <property type="entry name" value="HAD-like_hydrolase"/>
</dbReference>
<dbReference type="InterPro" id="IPR023214">
    <property type="entry name" value="HAD_sf"/>
</dbReference>
<dbReference type="AlphaFoldDB" id="A0A975EXS1"/>
<evidence type="ECO:0000256" key="2">
    <source>
        <dbReference type="ARBA" id="ARBA00022842"/>
    </source>
</evidence>
<dbReference type="Pfam" id="PF00702">
    <property type="entry name" value="Hydrolase"/>
    <property type="match status" value="1"/>
</dbReference>
<proteinExistence type="predicted"/>
<evidence type="ECO:0000256" key="1">
    <source>
        <dbReference type="ARBA" id="ARBA00022801"/>
    </source>
</evidence>
<keyword evidence="2" id="KW-0460">Magnesium</keyword>
<protein>
    <submittedName>
        <fullName evidence="3">HAD family hydrolase</fullName>
    </submittedName>
</protein>
<dbReference type="CDD" id="cd01427">
    <property type="entry name" value="HAD_like"/>
    <property type="match status" value="1"/>
</dbReference>
<evidence type="ECO:0000313" key="4">
    <source>
        <dbReference type="Proteomes" id="UP000671995"/>
    </source>
</evidence>
<reference evidence="3" key="1">
    <citation type="submission" date="2020-05" db="EMBL/GenBank/DDBJ databases">
        <authorList>
            <person name="Zeng H."/>
            <person name="Chan Y.K."/>
            <person name="Watt R.M."/>
        </authorList>
    </citation>
    <scope>NUCLEOTIDE SEQUENCE</scope>
    <source>
        <strain evidence="3">ATCC 700773</strain>
    </source>
</reference>
<reference evidence="3" key="2">
    <citation type="journal article" date="2021" name="Microbiol. Resour. Announc.">
        <title>Complete Genome Sequences of Three Human Oral Treponema parvum Isolates.</title>
        <authorList>
            <person name="Zeng H."/>
            <person name="Watt R.M."/>
        </authorList>
    </citation>
    <scope>NUCLEOTIDE SEQUENCE</scope>
    <source>
        <strain evidence="3">ATCC 700773</strain>
    </source>
</reference>
<keyword evidence="1 3" id="KW-0378">Hydrolase</keyword>
<evidence type="ECO:0000313" key="3">
    <source>
        <dbReference type="EMBL" id="QTQ10881.1"/>
    </source>
</evidence>
<dbReference type="Proteomes" id="UP000671995">
    <property type="component" value="Chromosome"/>
</dbReference>
<dbReference type="SFLD" id="SFLDS00003">
    <property type="entry name" value="Haloacid_Dehalogenase"/>
    <property type="match status" value="1"/>
</dbReference>
<dbReference type="EMBL" id="CP054257">
    <property type="protein sequence ID" value="QTQ10881.1"/>
    <property type="molecule type" value="Genomic_DNA"/>
</dbReference>
<dbReference type="SFLD" id="SFLDG01129">
    <property type="entry name" value="C1.5:_HAD__Beta-PGM__Phosphata"/>
    <property type="match status" value="1"/>
</dbReference>
<dbReference type="PANTHER" id="PTHR46470">
    <property type="entry name" value="N-ACYLNEURAMINATE-9-PHOSPHATASE"/>
    <property type="match status" value="1"/>
</dbReference>
<name>A0A975EXS1_9SPIR</name>
<dbReference type="SUPFAM" id="SSF56784">
    <property type="entry name" value="HAD-like"/>
    <property type="match status" value="1"/>
</dbReference>
<accession>A0A975EXS1</accession>